<keyword evidence="4" id="KW-1185">Reference proteome</keyword>
<keyword evidence="2" id="KW-0732">Signal</keyword>
<gene>
    <name evidence="3" type="ORF">LJ657_15555</name>
</gene>
<evidence type="ECO:0000256" key="1">
    <source>
        <dbReference type="SAM" id="MobiDB-lite"/>
    </source>
</evidence>
<protein>
    <submittedName>
        <fullName evidence="3">Uncharacterized protein</fullName>
    </submittedName>
</protein>
<feature type="region of interest" description="Disordered" evidence="1">
    <location>
        <begin position="60"/>
        <end position="86"/>
    </location>
</feature>
<evidence type="ECO:0000313" key="3">
    <source>
        <dbReference type="EMBL" id="MCD9875065.1"/>
    </source>
</evidence>
<name>A0A9Q3VQE8_9ACTN</name>
<dbReference type="EMBL" id="JAJSBI010000006">
    <property type="protein sequence ID" value="MCD9875065.1"/>
    <property type="molecule type" value="Genomic_DNA"/>
</dbReference>
<evidence type="ECO:0000313" key="4">
    <source>
        <dbReference type="Proteomes" id="UP001108029"/>
    </source>
</evidence>
<organism evidence="3 4">
    <name type="scientific">Streptomyces guryensis</name>
    <dbReference type="NCBI Taxonomy" id="2886947"/>
    <lineage>
        <taxon>Bacteria</taxon>
        <taxon>Bacillati</taxon>
        <taxon>Actinomycetota</taxon>
        <taxon>Actinomycetes</taxon>
        <taxon>Kitasatosporales</taxon>
        <taxon>Streptomycetaceae</taxon>
        <taxon>Streptomyces</taxon>
    </lineage>
</organism>
<comment type="caution">
    <text evidence="3">The sequence shown here is derived from an EMBL/GenBank/DDBJ whole genome shotgun (WGS) entry which is preliminary data.</text>
</comment>
<feature type="chain" id="PRO_5040324533" evidence="2">
    <location>
        <begin position="29"/>
        <end position="86"/>
    </location>
</feature>
<evidence type="ECO:0000256" key="2">
    <source>
        <dbReference type="SAM" id="SignalP"/>
    </source>
</evidence>
<dbReference type="AlphaFoldDB" id="A0A9Q3VQE8"/>
<accession>A0A9Q3VQE8</accession>
<sequence>MSIARRVTVRRLLGTGAVSLALSAASLASYVAHGPSFGTSGKAPAHGHQVRAGRDLNRHRKAGRPQEALNRAHGYGRACPCPPGRK</sequence>
<feature type="region of interest" description="Disordered" evidence="1">
    <location>
        <begin position="35"/>
        <end position="54"/>
    </location>
</feature>
<reference evidence="3" key="1">
    <citation type="submission" date="2021-12" db="EMBL/GenBank/DDBJ databases">
        <authorList>
            <person name="Lee J.-H."/>
            <person name="Kim S.-B."/>
        </authorList>
    </citation>
    <scope>NUCLEOTIDE SEQUENCE</scope>
    <source>
        <strain evidence="3">NR30</strain>
    </source>
</reference>
<dbReference type="Proteomes" id="UP001108029">
    <property type="component" value="Unassembled WGS sequence"/>
</dbReference>
<proteinExistence type="predicted"/>
<feature type="signal peptide" evidence="2">
    <location>
        <begin position="1"/>
        <end position="28"/>
    </location>
</feature>
<dbReference type="RefSeq" id="WP_232649185.1">
    <property type="nucleotide sequence ID" value="NZ_JAJSBI010000006.1"/>
</dbReference>